<dbReference type="NCBIfam" id="TIGR01032">
    <property type="entry name" value="rplT_bact"/>
    <property type="match status" value="1"/>
</dbReference>
<keyword evidence="3 7" id="KW-0694">RNA-binding</keyword>
<dbReference type="PROSITE" id="PS00937">
    <property type="entry name" value="RIBOSOMAL_L20"/>
    <property type="match status" value="1"/>
</dbReference>
<dbReference type="GO" id="GO:0019843">
    <property type="term" value="F:rRNA binding"/>
    <property type="evidence" value="ECO:0007669"/>
    <property type="project" value="UniProtKB-UniRule"/>
</dbReference>
<evidence type="ECO:0000256" key="8">
    <source>
        <dbReference type="RuleBase" id="RU000560"/>
    </source>
</evidence>
<dbReference type="GO" id="GO:0006412">
    <property type="term" value="P:translation"/>
    <property type="evidence" value="ECO:0007669"/>
    <property type="project" value="InterPro"/>
</dbReference>
<dbReference type="GO" id="GO:0005840">
    <property type="term" value="C:ribosome"/>
    <property type="evidence" value="ECO:0007669"/>
    <property type="project" value="UniProtKB-KW"/>
</dbReference>
<sequence>MRVKGPSSRKFKKKILKLAKGFRGKRKNVYRRAKEYVFRALQYQYRDRRQRKREFRRLWIARINAAVRLHGISYSRFMHGLKLAGIDLNRKILADMAVRDPEAFGQIVEKAKEALTKTA</sequence>
<evidence type="ECO:0000256" key="1">
    <source>
        <dbReference type="ARBA" id="ARBA00007698"/>
    </source>
</evidence>
<dbReference type="CDD" id="cd07026">
    <property type="entry name" value="Ribosomal_L20"/>
    <property type="match status" value="1"/>
</dbReference>
<dbReference type="OrthoDB" id="9808966at2"/>
<name>D3SN49_THEAH</name>
<protein>
    <recommendedName>
        <fullName evidence="6 7">Large ribosomal subunit protein bL20</fullName>
    </recommendedName>
</protein>
<dbReference type="Gene3D" id="1.10.1900.20">
    <property type="entry name" value="Ribosomal protein L20"/>
    <property type="match status" value="1"/>
</dbReference>
<dbReference type="eggNOG" id="COG0292">
    <property type="taxonomic scope" value="Bacteria"/>
</dbReference>
<dbReference type="SUPFAM" id="SSF74731">
    <property type="entry name" value="Ribosomal protein L20"/>
    <property type="match status" value="1"/>
</dbReference>
<dbReference type="EMBL" id="CP001931">
    <property type="protein sequence ID" value="ADC90179.1"/>
    <property type="molecule type" value="Genomic_DNA"/>
</dbReference>
<comment type="similarity">
    <text evidence="1 7 8">Belongs to the bacterial ribosomal protein bL20 family.</text>
</comment>
<evidence type="ECO:0000256" key="2">
    <source>
        <dbReference type="ARBA" id="ARBA00022730"/>
    </source>
</evidence>
<evidence type="ECO:0000313" key="10">
    <source>
        <dbReference type="Proteomes" id="UP000002043"/>
    </source>
</evidence>
<reference evidence="10" key="1">
    <citation type="journal article" date="2010" name="Stand. Genomic Sci.">
        <title>Complete genome sequence of Thermocrinis albus type strain (HI 11/12T).</title>
        <authorList>
            <person name="Wirth R."/>
            <person name="Sikorski J."/>
            <person name="Brambilla E."/>
            <person name="Misra M."/>
            <person name="Lapidus A."/>
            <person name="Copeland A."/>
            <person name="Nolan M."/>
            <person name="Lucas S."/>
            <person name="Chen F."/>
            <person name="Tice H."/>
            <person name="Cheng J.F."/>
            <person name="Han C."/>
            <person name="Detter J.C."/>
            <person name="Tapia R."/>
            <person name="Bruce D."/>
            <person name="Goodwin L."/>
            <person name="Pitluck S."/>
            <person name="Pati A."/>
            <person name="Anderson I."/>
            <person name="Ivanova N."/>
            <person name="Mavromatis K."/>
            <person name="Mikhailova N."/>
            <person name="Chen A."/>
            <person name="Palaniappan K."/>
            <person name="Bilek Y."/>
            <person name="Hader T."/>
            <person name="Land M."/>
            <person name="Hauser L."/>
            <person name="Chang Y.J."/>
            <person name="Jeffries C.D."/>
            <person name="Tindall B.J."/>
            <person name="Rohde M."/>
            <person name="Goker M."/>
            <person name="Bristow J."/>
            <person name="Eisen J.A."/>
            <person name="Markowitz V."/>
            <person name="Hugenholtz P."/>
            <person name="Kyrpides N.C."/>
            <person name="Klenk H.P."/>
        </authorList>
    </citation>
    <scope>NUCLEOTIDE SEQUENCE [LARGE SCALE GENOMIC DNA]</scope>
    <source>
        <strain evidence="10">DSM 14484 / JCM 11386 / HI 11/12</strain>
    </source>
</reference>
<dbReference type="AlphaFoldDB" id="D3SN49"/>
<dbReference type="PANTHER" id="PTHR10986">
    <property type="entry name" value="39S RIBOSOMAL PROTEIN L20"/>
    <property type="match status" value="1"/>
</dbReference>
<evidence type="ECO:0000256" key="5">
    <source>
        <dbReference type="ARBA" id="ARBA00023274"/>
    </source>
</evidence>
<keyword evidence="5 7" id="KW-0687">Ribonucleoprotein</keyword>
<proteinExistence type="inferred from homology"/>
<dbReference type="PRINTS" id="PR00062">
    <property type="entry name" value="RIBOSOMALL20"/>
</dbReference>
<dbReference type="Proteomes" id="UP000002043">
    <property type="component" value="Chromosome"/>
</dbReference>
<comment type="function">
    <text evidence="7 8">Binds directly to 23S ribosomal RNA and is necessary for the in vitro assembly process of the 50S ribosomal subunit. It is not involved in the protein synthesizing functions of that subunit.</text>
</comment>
<dbReference type="InterPro" id="IPR035566">
    <property type="entry name" value="Ribosomal_protein_bL20_C"/>
</dbReference>
<organism evidence="9 10">
    <name type="scientific">Thermocrinis albus (strain DSM 14484 / JCM 11386 / HI 11/12)</name>
    <dbReference type="NCBI Taxonomy" id="638303"/>
    <lineage>
        <taxon>Bacteria</taxon>
        <taxon>Pseudomonadati</taxon>
        <taxon>Aquificota</taxon>
        <taxon>Aquificia</taxon>
        <taxon>Aquificales</taxon>
        <taxon>Aquificaceae</taxon>
        <taxon>Thermocrinis</taxon>
    </lineage>
</organism>
<evidence type="ECO:0000256" key="6">
    <source>
        <dbReference type="ARBA" id="ARBA00035172"/>
    </source>
</evidence>
<dbReference type="FunFam" id="1.10.1900.20:FF:000001">
    <property type="entry name" value="50S ribosomal protein L20"/>
    <property type="match status" value="1"/>
</dbReference>
<dbReference type="HOGENOM" id="CLU_123265_0_1_0"/>
<keyword evidence="10" id="KW-1185">Reference proteome</keyword>
<evidence type="ECO:0000256" key="7">
    <source>
        <dbReference type="HAMAP-Rule" id="MF_00382"/>
    </source>
</evidence>
<accession>D3SN49</accession>
<dbReference type="KEGG" id="tal:Thal_1550"/>
<dbReference type="GO" id="GO:1990904">
    <property type="term" value="C:ribonucleoprotein complex"/>
    <property type="evidence" value="ECO:0007669"/>
    <property type="project" value="UniProtKB-KW"/>
</dbReference>
<evidence type="ECO:0000256" key="3">
    <source>
        <dbReference type="ARBA" id="ARBA00022884"/>
    </source>
</evidence>
<keyword evidence="2 7" id="KW-0699">rRNA-binding</keyword>
<dbReference type="GO" id="GO:0003735">
    <property type="term" value="F:structural constituent of ribosome"/>
    <property type="evidence" value="ECO:0007669"/>
    <property type="project" value="InterPro"/>
</dbReference>
<dbReference type="STRING" id="638303.Thal_1550"/>
<gene>
    <name evidence="7" type="primary">rplT</name>
    <name evidence="9" type="ordered locus">Thal_1550</name>
</gene>
<evidence type="ECO:0000256" key="4">
    <source>
        <dbReference type="ARBA" id="ARBA00022980"/>
    </source>
</evidence>
<dbReference type="Gene3D" id="6.10.160.10">
    <property type="match status" value="1"/>
</dbReference>
<dbReference type="InterPro" id="IPR049946">
    <property type="entry name" value="RIBOSOMAL_L20_CS"/>
</dbReference>
<keyword evidence="4 7" id="KW-0689">Ribosomal protein</keyword>
<dbReference type="HAMAP" id="MF_00382">
    <property type="entry name" value="Ribosomal_bL20"/>
    <property type="match status" value="1"/>
</dbReference>
<dbReference type="InterPro" id="IPR005813">
    <property type="entry name" value="Ribosomal_bL20"/>
</dbReference>
<dbReference type="GO" id="GO:0000027">
    <property type="term" value="P:ribosomal large subunit assembly"/>
    <property type="evidence" value="ECO:0007669"/>
    <property type="project" value="UniProtKB-UniRule"/>
</dbReference>
<evidence type="ECO:0000313" key="9">
    <source>
        <dbReference type="EMBL" id="ADC90179.1"/>
    </source>
</evidence>
<dbReference type="Pfam" id="PF00453">
    <property type="entry name" value="Ribosomal_L20"/>
    <property type="match status" value="1"/>
</dbReference>
<dbReference type="RefSeq" id="WP_012992585.1">
    <property type="nucleotide sequence ID" value="NC_013894.1"/>
</dbReference>